<dbReference type="InterPro" id="IPR011008">
    <property type="entry name" value="Dimeric_a/b-barrel"/>
</dbReference>
<dbReference type="InterPro" id="IPR052996">
    <property type="entry name" value="Carb_Metab_Mutarotase"/>
</dbReference>
<organism evidence="1 2">
    <name type="scientific">Belliella marina</name>
    <dbReference type="NCBI Taxonomy" id="1644146"/>
    <lineage>
        <taxon>Bacteria</taxon>
        <taxon>Pseudomonadati</taxon>
        <taxon>Bacteroidota</taxon>
        <taxon>Cytophagia</taxon>
        <taxon>Cytophagales</taxon>
        <taxon>Cyclobacteriaceae</taxon>
        <taxon>Belliella</taxon>
    </lineage>
</organism>
<reference evidence="2" key="1">
    <citation type="journal article" date="2019" name="Int. J. Syst. Evol. Microbiol.">
        <title>The Global Catalogue of Microorganisms (GCM) 10K type strain sequencing project: providing services to taxonomists for standard genome sequencing and annotation.</title>
        <authorList>
            <consortium name="The Broad Institute Genomics Platform"/>
            <consortium name="The Broad Institute Genome Sequencing Center for Infectious Disease"/>
            <person name="Wu L."/>
            <person name="Ma J."/>
        </authorList>
    </citation>
    <scope>NUCLEOTIDE SEQUENCE [LARGE SCALE GENOMIC DNA]</scope>
    <source>
        <strain evidence="2">CGMCC 1.15180</strain>
    </source>
</reference>
<evidence type="ECO:0000313" key="1">
    <source>
        <dbReference type="EMBL" id="MFD2033417.1"/>
    </source>
</evidence>
<gene>
    <name evidence="1" type="ORF">ACFSKL_01380</name>
</gene>
<protein>
    <submittedName>
        <fullName evidence="1">L-rhamnose mutarotase</fullName>
    </submittedName>
</protein>
<dbReference type="InterPro" id="IPR008000">
    <property type="entry name" value="Rham/fucose_mutarotase"/>
</dbReference>
<accession>A0ABW4VIQ9</accession>
<dbReference type="Pfam" id="PF05336">
    <property type="entry name" value="rhaM"/>
    <property type="match status" value="1"/>
</dbReference>
<dbReference type="EMBL" id="JBHUHR010000002">
    <property type="protein sequence ID" value="MFD2033417.1"/>
    <property type="molecule type" value="Genomic_DNA"/>
</dbReference>
<dbReference type="Gene3D" id="3.30.70.100">
    <property type="match status" value="1"/>
</dbReference>
<dbReference type="SUPFAM" id="SSF54909">
    <property type="entry name" value="Dimeric alpha+beta barrel"/>
    <property type="match status" value="1"/>
</dbReference>
<dbReference type="PANTHER" id="PTHR43239">
    <property type="entry name" value="UPF0734 PROTEIN DDB_G0273871/DDB_G0273177"/>
    <property type="match status" value="1"/>
</dbReference>
<dbReference type="PANTHER" id="PTHR43239:SF1">
    <property type="entry name" value="UPF0734 PROTEIN DDB_G0273871_DDB_G0273177"/>
    <property type="match status" value="1"/>
</dbReference>
<dbReference type="Proteomes" id="UP001597361">
    <property type="component" value="Unassembled WGS sequence"/>
</dbReference>
<name>A0ABW4VIQ9_9BACT</name>
<sequence>MNKYYLSLDLIDDAKSISSYEEWHKNTWPEVKKSIFDSGIVAMEIFRTGNRLLMVIEAEDGFSFENKAKMDASNPKVLEWEALMDQYQQRLPWAKEGEKWTLMKRIFHLSKTKHSIQE</sequence>
<proteinExistence type="predicted"/>
<keyword evidence="2" id="KW-1185">Reference proteome</keyword>
<comment type="caution">
    <text evidence="1">The sequence shown here is derived from an EMBL/GenBank/DDBJ whole genome shotgun (WGS) entry which is preliminary data.</text>
</comment>
<evidence type="ECO:0000313" key="2">
    <source>
        <dbReference type="Proteomes" id="UP001597361"/>
    </source>
</evidence>
<dbReference type="RefSeq" id="WP_376882740.1">
    <property type="nucleotide sequence ID" value="NZ_JBHUHR010000002.1"/>
</dbReference>